<comment type="caution">
    <text evidence="1">The sequence shown here is derived from an EMBL/GenBank/DDBJ whole genome shotgun (WGS) entry which is preliminary data.</text>
</comment>
<gene>
    <name evidence="1" type="ORF">VP01_8571g1</name>
</gene>
<protein>
    <submittedName>
        <fullName evidence="1">Uncharacterized protein</fullName>
    </submittedName>
</protein>
<dbReference type="Proteomes" id="UP000037035">
    <property type="component" value="Unassembled WGS sequence"/>
</dbReference>
<accession>A0A0L6U929</accession>
<organism evidence="1 2">
    <name type="scientific">Puccinia sorghi</name>
    <dbReference type="NCBI Taxonomy" id="27349"/>
    <lineage>
        <taxon>Eukaryota</taxon>
        <taxon>Fungi</taxon>
        <taxon>Dikarya</taxon>
        <taxon>Basidiomycota</taxon>
        <taxon>Pucciniomycotina</taxon>
        <taxon>Pucciniomycetes</taxon>
        <taxon>Pucciniales</taxon>
        <taxon>Pucciniaceae</taxon>
        <taxon>Puccinia</taxon>
    </lineage>
</organism>
<dbReference type="OrthoDB" id="10508350at2759"/>
<evidence type="ECO:0000313" key="1">
    <source>
        <dbReference type="EMBL" id="KNZ45011.1"/>
    </source>
</evidence>
<dbReference type="EMBL" id="LAVV01014128">
    <property type="protein sequence ID" value="KNZ45011.1"/>
    <property type="molecule type" value="Genomic_DNA"/>
</dbReference>
<reference evidence="1 2" key="1">
    <citation type="submission" date="2015-08" db="EMBL/GenBank/DDBJ databases">
        <title>Next Generation Sequencing and Analysis of the Genome of Puccinia sorghi L Schw, the Causal Agent of Maize Common Rust.</title>
        <authorList>
            <person name="Rochi L."/>
            <person name="Burguener G."/>
            <person name="Darino M."/>
            <person name="Turjanski A."/>
            <person name="Kreff E."/>
            <person name="Dieguez M.J."/>
            <person name="Sacco F."/>
        </authorList>
    </citation>
    <scope>NUCLEOTIDE SEQUENCE [LARGE SCALE GENOMIC DNA]</scope>
    <source>
        <strain evidence="1 2">RO10H11247</strain>
    </source>
</reference>
<dbReference type="VEuPathDB" id="FungiDB:VP01_8571g1"/>
<keyword evidence="2" id="KW-1185">Reference proteome</keyword>
<evidence type="ECO:0000313" key="2">
    <source>
        <dbReference type="Proteomes" id="UP000037035"/>
    </source>
</evidence>
<proteinExistence type="predicted"/>
<name>A0A0L6U929_9BASI</name>
<sequence>MAAPVRSSPAPLGNHIELDDYFKFCHVDIHSGGITIALAKLFINHYCASQWTPCPEKMRGKV</sequence>
<dbReference type="AlphaFoldDB" id="A0A0L6U929"/>